<proteinExistence type="inferred from homology"/>
<comment type="caution">
    <text evidence="6">The sequence shown here is derived from an EMBL/GenBank/DDBJ whole genome shotgun (WGS) entry which is preliminary data.</text>
</comment>
<evidence type="ECO:0000256" key="4">
    <source>
        <dbReference type="RuleBase" id="RU003476"/>
    </source>
</evidence>
<dbReference type="PRINTS" id="PR00502">
    <property type="entry name" value="NUDIXFAMILY"/>
</dbReference>
<dbReference type="InterPro" id="IPR020476">
    <property type="entry name" value="Nudix_hydrolase"/>
</dbReference>
<comment type="cofactor">
    <cofactor evidence="1">
        <name>Mg(2+)</name>
        <dbReference type="ChEBI" id="CHEBI:18420"/>
    </cofactor>
</comment>
<evidence type="ECO:0000313" key="7">
    <source>
        <dbReference type="Proteomes" id="UP000483802"/>
    </source>
</evidence>
<dbReference type="Gene3D" id="3.90.79.10">
    <property type="entry name" value="Nucleoside Triphosphate Pyrophosphohydrolase"/>
    <property type="match status" value="1"/>
</dbReference>
<dbReference type="AlphaFoldDB" id="A0A6L6WV93"/>
<accession>A0A6L6WV93</accession>
<dbReference type="Proteomes" id="UP000483802">
    <property type="component" value="Unassembled WGS sequence"/>
</dbReference>
<evidence type="ECO:0000259" key="5">
    <source>
        <dbReference type="PROSITE" id="PS51462"/>
    </source>
</evidence>
<comment type="similarity">
    <text evidence="2 4">Belongs to the Nudix hydrolase family.</text>
</comment>
<dbReference type="SUPFAM" id="SSF55811">
    <property type="entry name" value="Nudix"/>
    <property type="match status" value="1"/>
</dbReference>
<protein>
    <submittedName>
        <fullName evidence="6">NUDIX domain-containing protein</fullName>
    </submittedName>
</protein>
<dbReference type="InterPro" id="IPR000086">
    <property type="entry name" value="NUDIX_hydrolase_dom"/>
</dbReference>
<evidence type="ECO:0000256" key="3">
    <source>
        <dbReference type="ARBA" id="ARBA00022801"/>
    </source>
</evidence>
<dbReference type="InterPro" id="IPR020084">
    <property type="entry name" value="NUDIX_hydrolase_CS"/>
</dbReference>
<evidence type="ECO:0000256" key="2">
    <source>
        <dbReference type="ARBA" id="ARBA00005582"/>
    </source>
</evidence>
<organism evidence="6 7">
    <name type="scientific">Streptomyces typhae</name>
    <dbReference type="NCBI Taxonomy" id="2681492"/>
    <lineage>
        <taxon>Bacteria</taxon>
        <taxon>Bacillati</taxon>
        <taxon>Actinomycetota</taxon>
        <taxon>Actinomycetes</taxon>
        <taxon>Kitasatosporales</taxon>
        <taxon>Streptomycetaceae</taxon>
        <taxon>Streptomyces</taxon>
    </lineage>
</organism>
<dbReference type="InterPro" id="IPR015797">
    <property type="entry name" value="NUDIX_hydrolase-like_dom_sf"/>
</dbReference>
<keyword evidence="3 4" id="KW-0378">Hydrolase</keyword>
<dbReference type="PROSITE" id="PS51462">
    <property type="entry name" value="NUDIX"/>
    <property type="match status" value="1"/>
</dbReference>
<dbReference type="EMBL" id="WPNZ01000002">
    <property type="protein sequence ID" value="MVO84256.1"/>
    <property type="molecule type" value="Genomic_DNA"/>
</dbReference>
<gene>
    <name evidence="6" type="ORF">GPA10_05580</name>
</gene>
<dbReference type="GO" id="GO:0016787">
    <property type="term" value="F:hydrolase activity"/>
    <property type="evidence" value="ECO:0007669"/>
    <property type="project" value="UniProtKB-KW"/>
</dbReference>
<reference evidence="6 7" key="1">
    <citation type="submission" date="2019-11" db="EMBL/GenBank/DDBJ databases">
        <title>Streptomyces typhae sp. nov., a novel endophytic actinomycete isolated from the root of cattail pollen (Typha angustifolia L.).</title>
        <authorList>
            <person name="Peng C."/>
        </authorList>
    </citation>
    <scope>NUCLEOTIDE SEQUENCE [LARGE SCALE GENOMIC DNA]</scope>
    <source>
        <strain evidence="7">p1417</strain>
    </source>
</reference>
<dbReference type="PANTHER" id="PTHR43046:SF14">
    <property type="entry name" value="MUTT_NUDIX FAMILY PROTEIN"/>
    <property type="match status" value="1"/>
</dbReference>
<keyword evidence="7" id="KW-1185">Reference proteome</keyword>
<evidence type="ECO:0000313" key="6">
    <source>
        <dbReference type="EMBL" id="MVO84256.1"/>
    </source>
</evidence>
<dbReference type="PROSITE" id="PS00893">
    <property type="entry name" value="NUDIX_BOX"/>
    <property type="match status" value="1"/>
</dbReference>
<sequence length="172" mass="18463">MSSNHVVAAPSPRRRIGAVVLVRNAQGDVLMVKPTSKHADSESGWQLPGGRAHAGETIAAAAVRELFEETGVRCHIAHALVIDQVPADEDGKRAEGYDIVVEGSTLTTSEAAAVTLPESARAELSDLRWVPLEQLDQLAFPRQAGCVKAAVRAYSYGMRIPLYRLGRPADAR</sequence>
<evidence type="ECO:0000256" key="1">
    <source>
        <dbReference type="ARBA" id="ARBA00001946"/>
    </source>
</evidence>
<dbReference type="PANTHER" id="PTHR43046">
    <property type="entry name" value="GDP-MANNOSE MANNOSYL HYDROLASE"/>
    <property type="match status" value="1"/>
</dbReference>
<name>A0A6L6WV93_9ACTN</name>
<feature type="domain" description="Nudix hydrolase" evidence="5">
    <location>
        <begin position="12"/>
        <end position="155"/>
    </location>
</feature>
<dbReference type="Pfam" id="PF00293">
    <property type="entry name" value="NUDIX"/>
    <property type="match status" value="1"/>
</dbReference>